<dbReference type="InterPro" id="IPR051084">
    <property type="entry name" value="H+-coupled_symporters"/>
</dbReference>
<evidence type="ECO:0000256" key="4">
    <source>
        <dbReference type="ARBA" id="ARBA00022692"/>
    </source>
</evidence>
<feature type="transmembrane region" description="Helical" evidence="8">
    <location>
        <begin position="380"/>
        <end position="402"/>
    </location>
</feature>
<evidence type="ECO:0000256" key="7">
    <source>
        <dbReference type="ARBA" id="ARBA00023136"/>
    </source>
</evidence>
<gene>
    <name evidence="10" type="ORF">I8D64_04380</name>
</gene>
<feature type="transmembrane region" description="Helical" evidence="8">
    <location>
        <begin position="345"/>
        <end position="368"/>
    </location>
</feature>
<evidence type="ECO:0000256" key="2">
    <source>
        <dbReference type="ARBA" id="ARBA00022448"/>
    </source>
</evidence>
<evidence type="ECO:0000313" key="11">
    <source>
        <dbReference type="Proteomes" id="UP000612352"/>
    </source>
</evidence>
<evidence type="ECO:0000256" key="5">
    <source>
        <dbReference type="ARBA" id="ARBA00022847"/>
    </source>
</evidence>
<feature type="transmembrane region" description="Helical" evidence="8">
    <location>
        <begin position="319"/>
        <end position="339"/>
    </location>
</feature>
<dbReference type="SUPFAM" id="SSF103473">
    <property type="entry name" value="MFS general substrate transporter"/>
    <property type="match status" value="1"/>
</dbReference>
<dbReference type="InterPro" id="IPR036259">
    <property type="entry name" value="MFS_trans_sf"/>
</dbReference>
<feature type="transmembrane region" description="Helical" evidence="8">
    <location>
        <begin position="64"/>
        <end position="85"/>
    </location>
</feature>
<dbReference type="Pfam" id="PF00083">
    <property type="entry name" value="Sugar_tr"/>
    <property type="match status" value="1"/>
</dbReference>
<dbReference type="InterPro" id="IPR005829">
    <property type="entry name" value="Sugar_transporter_CS"/>
</dbReference>
<evidence type="ECO:0000256" key="3">
    <source>
        <dbReference type="ARBA" id="ARBA00022475"/>
    </source>
</evidence>
<keyword evidence="5" id="KW-0769">Symport</keyword>
<evidence type="ECO:0000256" key="8">
    <source>
        <dbReference type="SAM" id="Phobius"/>
    </source>
</evidence>
<dbReference type="Gene3D" id="1.20.1250.20">
    <property type="entry name" value="MFS general substrate transporter like domains"/>
    <property type="match status" value="2"/>
</dbReference>
<keyword evidence="4 8" id="KW-0812">Transmembrane</keyword>
<reference evidence="10 11" key="1">
    <citation type="submission" date="2020-12" db="EMBL/GenBank/DDBJ databases">
        <title>Brachybacterium sp. MASK1Z-5, whole genome shotgun sequence.</title>
        <authorList>
            <person name="Tuo L."/>
        </authorList>
    </citation>
    <scope>NUCLEOTIDE SEQUENCE [LARGE SCALE GENOMIC DNA]</scope>
    <source>
        <strain evidence="10 11">MASK1Z-5</strain>
    </source>
</reference>
<evidence type="ECO:0000259" key="9">
    <source>
        <dbReference type="PROSITE" id="PS50850"/>
    </source>
</evidence>
<feature type="transmembrane region" description="Helical" evidence="8">
    <location>
        <begin position="290"/>
        <end position="307"/>
    </location>
</feature>
<keyword evidence="7 8" id="KW-0472">Membrane</keyword>
<dbReference type="InterPro" id="IPR020846">
    <property type="entry name" value="MFS_dom"/>
</dbReference>
<feature type="transmembrane region" description="Helical" evidence="8">
    <location>
        <begin position="162"/>
        <end position="185"/>
    </location>
</feature>
<dbReference type="RefSeq" id="WP_200501307.1">
    <property type="nucleotide sequence ID" value="NZ_JAEDAJ010000002.1"/>
</dbReference>
<dbReference type="PANTHER" id="PTHR43528">
    <property type="entry name" value="ALPHA-KETOGLUTARATE PERMEASE"/>
    <property type="match status" value="1"/>
</dbReference>
<sequence length="462" mass="48360">MTTHPTTPAGAGARPAQPAQSTLKTLLGTGIGNALEWYDWNIYASFAVYFSAQAFNGDDKASDFLATMAIFAVGFVARPFGGVVFGWIGDRIGRKHGLTIAVLCASAGSLLIALLPTYGQIGVASSALLLVARLVQGLAHGGELPSAQTYLAEHAPRNRRGFWASSIYVTGTLGLLAGLVVGLVLSGVLTEAQMSAWGWRIPFAGGAVLGLVALWIRSSMDESEVFEENRAQQEASGSRANVWLALARNWRTGLIVIGMTAGLTVCYYVWSVSMASLAQQNLGYSDSEAFEASMIGNVVLIIALPLWGIASDRVGRKTCAVIALLGSAIAYIPLVLLIQGEFWQLTLAICVQLALLAGFLSHAPAMYAEMFSTAERTSGFGIPYAIAIAVFGGTAPYVNTFVSTHAGSGTGGQIAFGIYAIALLVISTLTIVLCLPETRGKDLREVGSASVEGAAGVATAPR</sequence>
<dbReference type="InterPro" id="IPR005828">
    <property type="entry name" value="MFS_sugar_transport-like"/>
</dbReference>
<comment type="caution">
    <text evidence="10">The sequence shown here is derived from an EMBL/GenBank/DDBJ whole genome shotgun (WGS) entry which is preliminary data.</text>
</comment>
<keyword evidence="6 8" id="KW-1133">Transmembrane helix</keyword>
<evidence type="ECO:0000256" key="1">
    <source>
        <dbReference type="ARBA" id="ARBA00004651"/>
    </source>
</evidence>
<dbReference type="PROSITE" id="PS00217">
    <property type="entry name" value="SUGAR_TRANSPORT_2"/>
    <property type="match status" value="1"/>
</dbReference>
<dbReference type="PANTHER" id="PTHR43528:SF1">
    <property type="entry name" value="ALPHA-KETOGLUTARATE PERMEASE"/>
    <property type="match status" value="1"/>
</dbReference>
<keyword evidence="3" id="KW-1003">Cell membrane</keyword>
<dbReference type="Proteomes" id="UP000612352">
    <property type="component" value="Unassembled WGS sequence"/>
</dbReference>
<protein>
    <submittedName>
        <fullName evidence="10">MFS transporter</fullName>
    </submittedName>
</protein>
<name>A0ABS1B7L5_9MICO</name>
<feature type="transmembrane region" description="Helical" evidence="8">
    <location>
        <begin position="252"/>
        <end position="270"/>
    </location>
</feature>
<feature type="transmembrane region" description="Helical" evidence="8">
    <location>
        <begin position="414"/>
        <end position="435"/>
    </location>
</feature>
<feature type="transmembrane region" description="Helical" evidence="8">
    <location>
        <begin position="97"/>
        <end position="115"/>
    </location>
</feature>
<evidence type="ECO:0000313" key="10">
    <source>
        <dbReference type="EMBL" id="MBK0330634.1"/>
    </source>
</evidence>
<proteinExistence type="predicted"/>
<comment type="subcellular location">
    <subcellularLocation>
        <location evidence="1">Cell membrane</location>
        <topology evidence="1">Multi-pass membrane protein</topology>
    </subcellularLocation>
</comment>
<dbReference type="PROSITE" id="PS50850">
    <property type="entry name" value="MFS"/>
    <property type="match status" value="1"/>
</dbReference>
<feature type="domain" description="Major facilitator superfamily (MFS) profile" evidence="9">
    <location>
        <begin position="25"/>
        <end position="439"/>
    </location>
</feature>
<organism evidence="10 11">
    <name type="scientific">Brachybacterium halotolerans</name>
    <dbReference type="NCBI Taxonomy" id="2795215"/>
    <lineage>
        <taxon>Bacteria</taxon>
        <taxon>Bacillati</taxon>
        <taxon>Actinomycetota</taxon>
        <taxon>Actinomycetes</taxon>
        <taxon>Micrococcales</taxon>
        <taxon>Dermabacteraceae</taxon>
        <taxon>Brachybacterium</taxon>
    </lineage>
</organism>
<accession>A0ABS1B7L5</accession>
<evidence type="ECO:0000256" key="6">
    <source>
        <dbReference type="ARBA" id="ARBA00022989"/>
    </source>
</evidence>
<keyword evidence="2" id="KW-0813">Transport</keyword>
<dbReference type="EMBL" id="JAEDAJ010000002">
    <property type="protein sequence ID" value="MBK0330634.1"/>
    <property type="molecule type" value="Genomic_DNA"/>
</dbReference>
<keyword evidence="11" id="KW-1185">Reference proteome</keyword>